<dbReference type="RefSeq" id="WP_062768343.1">
    <property type="nucleotide sequence ID" value="NZ_CP121042.1"/>
</dbReference>
<accession>A0A162K299</accession>
<reference evidence="1 2" key="1">
    <citation type="submission" date="2015-12" db="EMBL/GenBank/DDBJ databases">
        <title>Genome sequence of Tistrella mobilis MCCC 1A02139.</title>
        <authorList>
            <person name="Lu L."/>
            <person name="Lai Q."/>
            <person name="Shao Z."/>
            <person name="Qian P."/>
        </authorList>
    </citation>
    <scope>NUCLEOTIDE SEQUENCE [LARGE SCALE GENOMIC DNA]</scope>
    <source>
        <strain evidence="1 2">MCCC 1A02139</strain>
    </source>
</reference>
<proteinExistence type="predicted"/>
<comment type="caution">
    <text evidence="1">The sequence shown here is derived from an EMBL/GenBank/DDBJ whole genome shotgun (WGS) entry which is preliminary data.</text>
</comment>
<evidence type="ECO:0000313" key="2">
    <source>
        <dbReference type="Proteomes" id="UP000075787"/>
    </source>
</evidence>
<protein>
    <submittedName>
        <fullName evidence="1">Uncharacterized protein</fullName>
    </submittedName>
</protein>
<sequence>MRASDRVTWLRRHPLTAVAALVAAIWALLIAASFLVPVLPADSGQYRALDNRAYTARALYWICTDTSPGDQLIVIGPSSARAFAPADRAALDPGPRHHLMHMAGAPVDELATLADTLVNCLPPERAARTRLVIATHYLSFLPPIPLLASIPTLGRYLENTGAFEIGPDGPHLAARLTAPVTGPALRLIERPVFAAGTVGVAAWRRIHARHYATADPPPEVRERAQRGMIDSFVRNIGDRSVDAPDSLARLDALIRAVHRLQAAGIRVTVYQSVESRALRQAVPQLAAFRRLEARALDKAGIPHIDFGDEIADDEFVDGVHALQTAQPHWSRLLLQRLGDL</sequence>
<dbReference type="GeneID" id="97238855"/>
<dbReference type="Proteomes" id="UP000075787">
    <property type="component" value="Unassembled WGS sequence"/>
</dbReference>
<evidence type="ECO:0000313" key="1">
    <source>
        <dbReference type="EMBL" id="KYO50335.1"/>
    </source>
</evidence>
<dbReference type="AlphaFoldDB" id="A0A162K299"/>
<organism evidence="1 2">
    <name type="scientific">Tistrella mobilis</name>
    <dbReference type="NCBI Taxonomy" id="171437"/>
    <lineage>
        <taxon>Bacteria</taxon>
        <taxon>Pseudomonadati</taxon>
        <taxon>Pseudomonadota</taxon>
        <taxon>Alphaproteobacteria</taxon>
        <taxon>Geminicoccales</taxon>
        <taxon>Geminicoccaceae</taxon>
        <taxon>Tistrella</taxon>
    </lineage>
</organism>
<gene>
    <name evidence="1" type="ORF">AUP44_01455</name>
</gene>
<name>A0A162K299_9PROT</name>
<dbReference type="EMBL" id="LPZR01000201">
    <property type="protein sequence ID" value="KYO50335.1"/>
    <property type="molecule type" value="Genomic_DNA"/>
</dbReference>